<accession>A0ABP8K6Q3</accession>
<dbReference type="Pfam" id="PF00440">
    <property type="entry name" value="TetR_N"/>
    <property type="match status" value="1"/>
</dbReference>
<gene>
    <name evidence="4" type="ORF">GCM10023147_41150</name>
</gene>
<dbReference type="Gene3D" id="1.10.357.10">
    <property type="entry name" value="Tetracycline Repressor, domain 2"/>
    <property type="match status" value="1"/>
</dbReference>
<dbReference type="Gene3D" id="1.10.10.60">
    <property type="entry name" value="Homeodomain-like"/>
    <property type="match status" value="1"/>
</dbReference>
<evidence type="ECO:0000259" key="3">
    <source>
        <dbReference type="PROSITE" id="PS50977"/>
    </source>
</evidence>
<evidence type="ECO:0000313" key="4">
    <source>
        <dbReference type="EMBL" id="GAA4401513.1"/>
    </source>
</evidence>
<dbReference type="SUPFAM" id="SSF48498">
    <property type="entry name" value="Tetracyclin repressor-like, C-terminal domain"/>
    <property type="match status" value="1"/>
</dbReference>
<dbReference type="SUPFAM" id="SSF46689">
    <property type="entry name" value="Homeodomain-like"/>
    <property type="match status" value="1"/>
</dbReference>
<dbReference type="InterPro" id="IPR041490">
    <property type="entry name" value="KstR2_TetR_C"/>
</dbReference>
<dbReference type="EMBL" id="BAABFR010000089">
    <property type="protein sequence ID" value="GAA4401513.1"/>
    <property type="molecule type" value="Genomic_DNA"/>
</dbReference>
<dbReference type="PANTHER" id="PTHR30055:SF226">
    <property type="entry name" value="HTH-TYPE TRANSCRIPTIONAL REGULATOR PKSA"/>
    <property type="match status" value="1"/>
</dbReference>
<keyword evidence="5" id="KW-1185">Reference proteome</keyword>
<sequence length="238" mass="25651">MPKPTVRTSGRHDLVLEQLMEAAEGLFSRQGVAGTSLQELADAVGLTRTGVYHYVSGKDELLEHLVRGFTLETAESLGALAVDTERPAAERLREAVASVARRVAEHPRRFRLLLTSEDSFPEPLAKQHRAARRDTLAALSSLIDAAKQDGSCRPVDTSLAAFALLGVANWVAFWYPPRGLDLSPAQVADQLADIALGGVLSDRTPDGVDSVPGALALLREDVTRLEHMLTSSRPSITP</sequence>
<protein>
    <recommendedName>
        <fullName evidence="3">HTH tetR-type domain-containing protein</fullName>
    </recommendedName>
</protein>
<dbReference type="InterPro" id="IPR023772">
    <property type="entry name" value="DNA-bd_HTH_TetR-type_CS"/>
</dbReference>
<dbReference type="InterPro" id="IPR009057">
    <property type="entry name" value="Homeodomain-like_sf"/>
</dbReference>
<comment type="caution">
    <text evidence="4">The sequence shown here is derived from an EMBL/GenBank/DDBJ whole genome shotgun (WGS) entry which is preliminary data.</text>
</comment>
<dbReference type="PROSITE" id="PS01081">
    <property type="entry name" value="HTH_TETR_1"/>
    <property type="match status" value="1"/>
</dbReference>
<proteinExistence type="predicted"/>
<dbReference type="InterPro" id="IPR001647">
    <property type="entry name" value="HTH_TetR"/>
</dbReference>
<evidence type="ECO:0000313" key="5">
    <source>
        <dbReference type="Proteomes" id="UP001500635"/>
    </source>
</evidence>
<dbReference type="RefSeq" id="WP_344999585.1">
    <property type="nucleotide sequence ID" value="NZ_BAABFR010000089.1"/>
</dbReference>
<name>A0ABP8K6Q3_9ACTN</name>
<dbReference type="PANTHER" id="PTHR30055">
    <property type="entry name" value="HTH-TYPE TRANSCRIPTIONAL REGULATOR RUTR"/>
    <property type="match status" value="1"/>
</dbReference>
<evidence type="ECO:0000256" key="1">
    <source>
        <dbReference type="ARBA" id="ARBA00023125"/>
    </source>
</evidence>
<feature type="DNA-binding region" description="H-T-H motif" evidence="2">
    <location>
        <begin position="36"/>
        <end position="55"/>
    </location>
</feature>
<dbReference type="Proteomes" id="UP001500635">
    <property type="component" value="Unassembled WGS sequence"/>
</dbReference>
<dbReference type="PRINTS" id="PR00455">
    <property type="entry name" value="HTHTETR"/>
</dbReference>
<dbReference type="InterPro" id="IPR050109">
    <property type="entry name" value="HTH-type_TetR-like_transc_reg"/>
</dbReference>
<organism evidence="4 5">
    <name type="scientific">Tsukamurella soli</name>
    <dbReference type="NCBI Taxonomy" id="644556"/>
    <lineage>
        <taxon>Bacteria</taxon>
        <taxon>Bacillati</taxon>
        <taxon>Actinomycetota</taxon>
        <taxon>Actinomycetes</taxon>
        <taxon>Mycobacteriales</taxon>
        <taxon>Tsukamurellaceae</taxon>
        <taxon>Tsukamurella</taxon>
    </lineage>
</organism>
<reference evidence="5" key="1">
    <citation type="journal article" date="2019" name="Int. J. Syst. Evol. Microbiol.">
        <title>The Global Catalogue of Microorganisms (GCM) 10K type strain sequencing project: providing services to taxonomists for standard genome sequencing and annotation.</title>
        <authorList>
            <consortium name="The Broad Institute Genomics Platform"/>
            <consortium name="The Broad Institute Genome Sequencing Center for Infectious Disease"/>
            <person name="Wu L."/>
            <person name="Ma J."/>
        </authorList>
    </citation>
    <scope>NUCLEOTIDE SEQUENCE [LARGE SCALE GENOMIC DNA]</scope>
    <source>
        <strain evidence="5">JCM 17688</strain>
    </source>
</reference>
<keyword evidence="1 2" id="KW-0238">DNA-binding</keyword>
<dbReference type="InterPro" id="IPR036271">
    <property type="entry name" value="Tet_transcr_reg_TetR-rel_C_sf"/>
</dbReference>
<dbReference type="PROSITE" id="PS50977">
    <property type="entry name" value="HTH_TETR_2"/>
    <property type="match status" value="1"/>
</dbReference>
<feature type="domain" description="HTH tetR-type" evidence="3">
    <location>
        <begin position="13"/>
        <end position="73"/>
    </location>
</feature>
<evidence type="ECO:0000256" key="2">
    <source>
        <dbReference type="PROSITE-ProRule" id="PRU00335"/>
    </source>
</evidence>
<dbReference type="Pfam" id="PF17932">
    <property type="entry name" value="TetR_C_24"/>
    <property type="match status" value="1"/>
</dbReference>